<name>A0A212K5H9_9BACT</name>
<evidence type="ECO:0008006" key="2">
    <source>
        <dbReference type="Google" id="ProtNLM"/>
    </source>
</evidence>
<gene>
    <name evidence="1" type="ORF">KL86DYS2_13075</name>
</gene>
<dbReference type="AlphaFoldDB" id="A0A212K5H9"/>
<sequence>MKRILLNKFFLFILFCTVALCSCGVWSLDSKVKQLRLGMSKQEVVNVLGTSYTHLEAIAVPEGDLETIAYSDNLYGNSYTIRFLNDKLVEWFAGTPNRTPVPVVVPVPHAGHN</sequence>
<dbReference type="RefSeq" id="WP_296951433.1">
    <property type="nucleotide sequence ID" value="NZ_LT599021.1"/>
</dbReference>
<dbReference type="EMBL" id="FLUL01000001">
    <property type="protein sequence ID" value="SBW06963.1"/>
    <property type="molecule type" value="Genomic_DNA"/>
</dbReference>
<protein>
    <recommendedName>
        <fullName evidence="2">Lipoprotein SmpA/OmlA domain-containing protein</fullName>
    </recommendedName>
</protein>
<dbReference type="PROSITE" id="PS51257">
    <property type="entry name" value="PROKAR_LIPOPROTEIN"/>
    <property type="match status" value="1"/>
</dbReference>
<organism evidence="1">
    <name type="scientific">uncultured Dysgonomonas sp</name>
    <dbReference type="NCBI Taxonomy" id="206096"/>
    <lineage>
        <taxon>Bacteria</taxon>
        <taxon>Pseudomonadati</taxon>
        <taxon>Bacteroidota</taxon>
        <taxon>Bacteroidia</taxon>
        <taxon>Bacteroidales</taxon>
        <taxon>Dysgonomonadaceae</taxon>
        <taxon>Dysgonomonas</taxon>
        <taxon>environmental samples</taxon>
    </lineage>
</organism>
<accession>A0A212K5H9</accession>
<reference evidence="1" key="1">
    <citation type="submission" date="2016-04" db="EMBL/GenBank/DDBJ databases">
        <authorList>
            <person name="Evans L.H."/>
            <person name="Alamgir A."/>
            <person name="Owens N."/>
            <person name="Weber N.D."/>
            <person name="Virtaneva K."/>
            <person name="Barbian K."/>
            <person name="Babar A."/>
            <person name="Rosenke K."/>
        </authorList>
    </citation>
    <scope>NUCLEOTIDE SEQUENCE</scope>
    <source>
        <strain evidence="1">86-2</strain>
    </source>
</reference>
<evidence type="ECO:0000313" key="1">
    <source>
        <dbReference type="EMBL" id="SBW06963.1"/>
    </source>
</evidence>
<proteinExistence type="predicted"/>